<keyword evidence="1" id="KW-0479">Metal-binding</keyword>
<proteinExistence type="predicted"/>
<feature type="compositionally biased region" description="Pro residues" evidence="2">
    <location>
        <begin position="328"/>
        <end position="338"/>
    </location>
</feature>
<dbReference type="Gene3D" id="3.30.40.10">
    <property type="entry name" value="Zinc/RING finger domain, C3HC4 (zinc finger)"/>
    <property type="match status" value="1"/>
</dbReference>
<dbReference type="SUPFAM" id="SSF57850">
    <property type="entry name" value="RING/U-box"/>
    <property type="match status" value="1"/>
</dbReference>
<dbReference type="InterPro" id="IPR029058">
    <property type="entry name" value="AB_hydrolase_fold"/>
</dbReference>
<protein>
    <recommendedName>
        <fullName evidence="3">RING-type domain-containing protein</fullName>
    </recommendedName>
</protein>
<feature type="region of interest" description="Disordered" evidence="2">
    <location>
        <begin position="1"/>
        <end position="24"/>
    </location>
</feature>
<keyword evidence="5" id="KW-1185">Reference proteome</keyword>
<organism evidence="4 5">
    <name type="scientific">Pelagomonas calceolata</name>
    <dbReference type="NCBI Taxonomy" id="35677"/>
    <lineage>
        <taxon>Eukaryota</taxon>
        <taxon>Sar</taxon>
        <taxon>Stramenopiles</taxon>
        <taxon>Ochrophyta</taxon>
        <taxon>Pelagophyceae</taxon>
        <taxon>Pelagomonadales</taxon>
        <taxon>Pelagomonadaceae</taxon>
        <taxon>Pelagomonas</taxon>
    </lineage>
</organism>
<dbReference type="OrthoDB" id="10038642at2759"/>
<accession>A0A8J2WR89</accession>
<feature type="region of interest" description="Disordered" evidence="2">
    <location>
        <begin position="328"/>
        <end position="356"/>
    </location>
</feature>
<dbReference type="Proteomes" id="UP000789595">
    <property type="component" value="Unassembled WGS sequence"/>
</dbReference>
<dbReference type="InterPro" id="IPR001841">
    <property type="entry name" value="Znf_RING"/>
</dbReference>
<dbReference type="Gene3D" id="3.40.50.1820">
    <property type="entry name" value="alpha/beta hydrolase"/>
    <property type="match status" value="1"/>
</dbReference>
<sequence>MLLEPVAAAAPAPPPRRTPLAPHNERTALPLIISKPETTAKEDERRECKICLDAPRSVRFVGCGHSCVCVECDEMLRGLPPDRRRCPLCNELIKEPSVEVLDPTKTFRAPKEAPVKTKAEDGAKGAPRRALEDLGLEYNERVLSRGATRHAAPCLLLVPGGGFDGVGVWSTLQYPLETYCRRALTRGWGIVCAPSMTGSQKKDAEELEKAYDAATRCSGDGRVVVAAHSLGGAAVVQRCRRAHKKRQSMPCALALLDSTHKGALPPLCTIHWCASQKPLDDPSPRPWSRDKSGCIRSAGTRDHKAVPNQCVDSVFKFLDASCAAHMPPAPPLQIPQPPQRRVVRRPPAQPSSPVRVVRSRPLNRYKKAPTSPPVVRRFARMIRMRAAARKAPPSHDDDAAFLTWADERRVIPPKKPAPPQKKRQPSCAARRRWRVAHRLS</sequence>
<reference evidence="4" key="1">
    <citation type="submission" date="2021-11" db="EMBL/GenBank/DDBJ databases">
        <authorList>
            <consortium name="Genoscope - CEA"/>
            <person name="William W."/>
        </authorList>
    </citation>
    <scope>NUCLEOTIDE SEQUENCE</scope>
</reference>
<dbReference type="GO" id="GO:0008270">
    <property type="term" value="F:zinc ion binding"/>
    <property type="evidence" value="ECO:0007669"/>
    <property type="project" value="UniProtKB-KW"/>
</dbReference>
<feature type="compositionally biased region" description="Basic residues" evidence="2">
    <location>
        <begin position="420"/>
        <end position="440"/>
    </location>
</feature>
<dbReference type="InterPro" id="IPR013083">
    <property type="entry name" value="Znf_RING/FYVE/PHD"/>
</dbReference>
<evidence type="ECO:0000313" key="4">
    <source>
        <dbReference type="EMBL" id="CAH0364104.1"/>
    </source>
</evidence>
<dbReference type="PROSITE" id="PS50089">
    <property type="entry name" value="ZF_RING_2"/>
    <property type="match status" value="1"/>
</dbReference>
<evidence type="ECO:0000313" key="5">
    <source>
        <dbReference type="Proteomes" id="UP000789595"/>
    </source>
</evidence>
<evidence type="ECO:0000256" key="2">
    <source>
        <dbReference type="SAM" id="MobiDB-lite"/>
    </source>
</evidence>
<evidence type="ECO:0000259" key="3">
    <source>
        <dbReference type="PROSITE" id="PS50089"/>
    </source>
</evidence>
<dbReference type="Pfam" id="PF13920">
    <property type="entry name" value="zf-C3HC4_3"/>
    <property type="match status" value="1"/>
</dbReference>
<feature type="region of interest" description="Disordered" evidence="2">
    <location>
        <begin position="405"/>
        <end position="440"/>
    </location>
</feature>
<name>A0A8J2WR89_9STRA</name>
<dbReference type="EMBL" id="CAKKNE010000001">
    <property type="protein sequence ID" value="CAH0364104.1"/>
    <property type="molecule type" value="Genomic_DNA"/>
</dbReference>
<gene>
    <name evidence="4" type="ORF">PECAL_1P04560</name>
</gene>
<keyword evidence="1" id="KW-0863">Zinc-finger</keyword>
<evidence type="ECO:0000256" key="1">
    <source>
        <dbReference type="PROSITE-ProRule" id="PRU00175"/>
    </source>
</evidence>
<feature type="domain" description="RING-type" evidence="3">
    <location>
        <begin position="48"/>
        <end position="90"/>
    </location>
</feature>
<keyword evidence="1" id="KW-0862">Zinc</keyword>
<comment type="caution">
    <text evidence="4">The sequence shown here is derived from an EMBL/GenBank/DDBJ whole genome shotgun (WGS) entry which is preliminary data.</text>
</comment>
<dbReference type="SUPFAM" id="SSF53474">
    <property type="entry name" value="alpha/beta-Hydrolases"/>
    <property type="match status" value="1"/>
</dbReference>
<dbReference type="AlphaFoldDB" id="A0A8J2WR89"/>